<dbReference type="PANTHER" id="PTHR46461:SF1">
    <property type="entry name" value="KELCH DOMAIN-CONTAINING PROTEIN 3"/>
    <property type="match status" value="1"/>
</dbReference>
<dbReference type="SUPFAM" id="SSF117281">
    <property type="entry name" value="Kelch motif"/>
    <property type="match status" value="2"/>
</dbReference>
<dbReference type="SMART" id="SM00612">
    <property type="entry name" value="Kelch"/>
    <property type="match status" value="2"/>
</dbReference>
<dbReference type="InterPro" id="IPR006652">
    <property type="entry name" value="Kelch_1"/>
</dbReference>
<dbReference type="GO" id="GO:0003682">
    <property type="term" value="F:chromatin binding"/>
    <property type="evidence" value="ECO:0007669"/>
    <property type="project" value="InterPro"/>
</dbReference>
<dbReference type="GO" id="GO:0005737">
    <property type="term" value="C:cytoplasm"/>
    <property type="evidence" value="ECO:0007669"/>
    <property type="project" value="TreeGrafter"/>
</dbReference>
<sequence length="407" mass="46875">MRWTVHLEGGPRRVNHAAVCVGEYIFSFGGYCTGDDYRFSESIDVHVLNIQTLRWTLLPQRRDENGTILKYPEVPFQRYGHTAVAHKDKIYIWGGRNDESLCNVLYCFDPKTLSWSRPPVIGAIPGARDGHSACVIDNCMYIFGGFVEEINEFSCDVHALNFNTMEWRYIQTFGVAPSFRDFHTAEHIHGRMYIFGGRGDKHSPYHSQEEIYCPEIVYLDLKTKVWHRPSTTGKVPVGRRSHSMCKHIYIHMCHTHHERLNFSCINLPTVIYNNLIYVFGGYNGLLDQHFNDLYTFDPKANCWNLVKPHGKPPTPRRRQVGIVKNQRLFLFGGTSPYPHATAQEQQAFLIDNNDTNVLDFEPSLKTLSILAVVEHRIDTTWLPRELRLEIKAMTQPNSISRPINHAG</sequence>
<keyword evidence="1" id="KW-0880">Kelch repeat</keyword>
<dbReference type="InterPro" id="IPR015915">
    <property type="entry name" value="Kelch-typ_b-propeller"/>
</dbReference>
<organism evidence="2 3">
    <name type="scientific">Stomoxys calcitrans</name>
    <name type="common">Stable fly</name>
    <name type="synonym">Conops calcitrans</name>
    <dbReference type="NCBI Taxonomy" id="35570"/>
    <lineage>
        <taxon>Eukaryota</taxon>
        <taxon>Metazoa</taxon>
        <taxon>Ecdysozoa</taxon>
        <taxon>Arthropoda</taxon>
        <taxon>Hexapoda</taxon>
        <taxon>Insecta</taxon>
        <taxon>Pterygota</taxon>
        <taxon>Neoptera</taxon>
        <taxon>Endopterygota</taxon>
        <taxon>Diptera</taxon>
        <taxon>Brachycera</taxon>
        <taxon>Muscomorpha</taxon>
        <taxon>Muscoidea</taxon>
        <taxon>Muscidae</taxon>
        <taxon>Stomoxys</taxon>
    </lineage>
</organism>
<dbReference type="VEuPathDB" id="VectorBase:SCAU016041"/>
<dbReference type="EnsemblMetazoa" id="SCAU016041-RA">
    <property type="protein sequence ID" value="SCAU016041-PA"/>
    <property type="gene ID" value="SCAU016041"/>
</dbReference>
<accession>A0A1I8QD61</accession>
<dbReference type="OrthoDB" id="432528at2759"/>
<dbReference type="AlphaFoldDB" id="A0A1I8QD61"/>
<dbReference type="FunFam" id="2.120.10.80:FF:000134">
    <property type="entry name" value="Kelch domain-containing protein, putative"/>
    <property type="match status" value="1"/>
</dbReference>
<dbReference type="PANTHER" id="PTHR46461">
    <property type="entry name" value="KELCH DOMAIN-CONTAINING PROTEIN 3"/>
    <property type="match status" value="1"/>
</dbReference>
<dbReference type="Gene3D" id="2.120.10.80">
    <property type="entry name" value="Kelch-type beta propeller"/>
    <property type="match status" value="2"/>
</dbReference>
<reference evidence="2" key="1">
    <citation type="submission" date="2020-05" db="UniProtKB">
        <authorList>
            <consortium name="EnsemblMetazoa"/>
        </authorList>
    </citation>
    <scope>IDENTIFICATION</scope>
    <source>
        <strain evidence="2">USDA</strain>
    </source>
</reference>
<evidence type="ECO:0000256" key="1">
    <source>
        <dbReference type="ARBA" id="ARBA00022441"/>
    </source>
</evidence>
<dbReference type="Pfam" id="PF24681">
    <property type="entry name" value="Kelch_KLHDC2_KLHL20_DRC7"/>
    <property type="match status" value="1"/>
</dbReference>
<dbReference type="InterPro" id="IPR052637">
    <property type="entry name" value="KLHDC3-like"/>
</dbReference>
<evidence type="ECO:0008006" key="4">
    <source>
        <dbReference type="Google" id="ProtNLM"/>
    </source>
</evidence>
<gene>
    <name evidence="2" type="primary">106090351</name>
</gene>
<dbReference type="Proteomes" id="UP000095300">
    <property type="component" value="Unassembled WGS sequence"/>
</dbReference>
<proteinExistence type="predicted"/>
<dbReference type="KEGG" id="scac:106090351"/>
<evidence type="ECO:0000313" key="3">
    <source>
        <dbReference type="Proteomes" id="UP000095300"/>
    </source>
</evidence>
<keyword evidence="3" id="KW-1185">Reference proteome</keyword>
<name>A0A1I8QD61_STOCA</name>
<evidence type="ECO:0000313" key="2">
    <source>
        <dbReference type="EnsemblMetazoa" id="SCAU016041-PA"/>
    </source>
</evidence>
<dbReference type="STRING" id="35570.A0A1I8QD61"/>
<protein>
    <recommendedName>
        <fullName evidence="4">Kelch domain-containing protein 3</fullName>
    </recommendedName>
</protein>